<dbReference type="OrthoDB" id="8481263at2"/>
<accession>A0A5M8FRT7</accession>
<keyword evidence="3" id="KW-1185">Reference proteome</keyword>
<dbReference type="RefSeq" id="WP_150093898.1">
    <property type="nucleotide sequence ID" value="NZ_JBFUOH010000105.1"/>
</dbReference>
<sequence length="131" mass="14271">MLPDIRSNAERRLGKLFRALDGPNRETLLAFAEFLAQRASASSPVEVQPTTPRPESRPAEETVIAAIKRLRRTYPMLDGGTMLSETSTLMAAHVLHGRDAQAVIDELEQLFASRFDAHDSGNGAPDDPSGT</sequence>
<reference evidence="2 3" key="1">
    <citation type="submission" date="2019-09" db="EMBL/GenBank/DDBJ databases">
        <title>Whole-genome sequence of the purple sulfur bacterium Thiohalocapsa marina DSM 19078.</title>
        <authorList>
            <person name="Kyndt J.A."/>
            <person name="Meyer T.E."/>
        </authorList>
    </citation>
    <scope>NUCLEOTIDE SEQUENCE [LARGE SCALE GENOMIC DNA]</scope>
    <source>
        <strain evidence="2 3">DSM 19078</strain>
    </source>
</reference>
<proteinExistence type="predicted"/>
<organism evidence="2 3">
    <name type="scientific">Thiohalocapsa marina</name>
    <dbReference type="NCBI Taxonomy" id="424902"/>
    <lineage>
        <taxon>Bacteria</taxon>
        <taxon>Pseudomonadati</taxon>
        <taxon>Pseudomonadota</taxon>
        <taxon>Gammaproteobacteria</taxon>
        <taxon>Chromatiales</taxon>
        <taxon>Chromatiaceae</taxon>
        <taxon>Thiohalocapsa</taxon>
    </lineage>
</organism>
<name>A0A5M8FRT7_9GAMM</name>
<comment type="caution">
    <text evidence="2">The sequence shown here is derived from an EMBL/GenBank/DDBJ whole genome shotgun (WGS) entry which is preliminary data.</text>
</comment>
<gene>
    <name evidence="2" type="ORF">F2Q65_13300</name>
</gene>
<evidence type="ECO:0000313" key="3">
    <source>
        <dbReference type="Proteomes" id="UP000322981"/>
    </source>
</evidence>
<evidence type="ECO:0000256" key="1">
    <source>
        <dbReference type="SAM" id="MobiDB-lite"/>
    </source>
</evidence>
<feature type="compositionally biased region" description="Polar residues" evidence="1">
    <location>
        <begin position="39"/>
        <end position="50"/>
    </location>
</feature>
<dbReference type="EMBL" id="VWXX01000023">
    <property type="protein sequence ID" value="KAA6184162.1"/>
    <property type="molecule type" value="Genomic_DNA"/>
</dbReference>
<evidence type="ECO:0008006" key="4">
    <source>
        <dbReference type="Google" id="ProtNLM"/>
    </source>
</evidence>
<feature type="region of interest" description="Disordered" evidence="1">
    <location>
        <begin position="38"/>
        <end position="60"/>
    </location>
</feature>
<protein>
    <recommendedName>
        <fullName evidence="4">Crp/Fnr family transcriptional regulator</fullName>
    </recommendedName>
</protein>
<dbReference type="AlphaFoldDB" id="A0A5M8FRT7"/>
<evidence type="ECO:0000313" key="2">
    <source>
        <dbReference type="EMBL" id="KAA6184162.1"/>
    </source>
</evidence>
<dbReference type="Proteomes" id="UP000322981">
    <property type="component" value="Unassembled WGS sequence"/>
</dbReference>